<dbReference type="GO" id="GO:0004672">
    <property type="term" value="F:protein kinase activity"/>
    <property type="evidence" value="ECO:0007669"/>
    <property type="project" value="InterPro"/>
</dbReference>
<evidence type="ECO:0000313" key="4">
    <source>
        <dbReference type="EMBL" id="RKO89272.1"/>
    </source>
</evidence>
<feature type="domain" description="Protein kinase" evidence="3">
    <location>
        <begin position="1"/>
        <end position="236"/>
    </location>
</feature>
<dbReference type="InterPro" id="IPR011989">
    <property type="entry name" value="ARM-like"/>
</dbReference>
<dbReference type="InterPro" id="IPR000719">
    <property type="entry name" value="Prot_kinase_dom"/>
</dbReference>
<keyword evidence="5" id="KW-1185">Reference proteome</keyword>
<dbReference type="InterPro" id="IPR051177">
    <property type="entry name" value="CIK-Related_Protein"/>
</dbReference>
<dbReference type="Gene3D" id="1.10.510.10">
    <property type="entry name" value="Transferase(Phosphotransferase) domain 1"/>
    <property type="match status" value="1"/>
</dbReference>
<dbReference type="PANTHER" id="PTHR12984">
    <property type="entry name" value="SCY1-RELATED S/T PROTEIN KINASE-LIKE"/>
    <property type="match status" value="1"/>
</dbReference>
<organism evidence="4 5">
    <name type="scientific">Blyttiomyces helicus</name>
    <dbReference type="NCBI Taxonomy" id="388810"/>
    <lineage>
        <taxon>Eukaryota</taxon>
        <taxon>Fungi</taxon>
        <taxon>Fungi incertae sedis</taxon>
        <taxon>Chytridiomycota</taxon>
        <taxon>Chytridiomycota incertae sedis</taxon>
        <taxon>Chytridiomycetes</taxon>
        <taxon>Chytridiomycetes incertae sedis</taxon>
        <taxon>Blyttiomyces</taxon>
    </lineage>
</organism>
<dbReference type="SUPFAM" id="SSF48371">
    <property type="entry name" value="ARM repeat"/>
    <property type="match status" value="1"/>
</dbReference>
<evidence type="ECO:0000256" key="1">
    <source>
        <dbReference type="PROSITE-ProRule" id="PRU00103"/>
    </source>
</evidence>
<feature type="repeat" description="HEAT" evidence="1">
    <location>
        <begin position="391"/>
        <end position="428"/>
    </location>
</feature>
<evidence type="ECO:0000259" key="3">
    <source>
        <dbReference type="PROSITE" id="PS50011"/>
    </source>
</evidence>
<dbReference type="EMBL" id="KZ996191">
    <property type="protein sequence ID" value="RKO89272.1"/>
    <property type="molecule type" value="Genomic_DNA"/>
</dbReference>
<proteinExistence type="predicted"/>
<protein>
    <submittedName>
        <fullName evidence="4">Armadillo-type protein</fullName>
    </submittedName>
</protein>
<dbReference type="PANTHER" id="PTHR12984:SF3">
    <property type="entry name" value="N-TERMINAL KINASE-LIKE PROTEIN"/>
    <property type="match status" value="1"/>
</dbReference>
<accession>A0A4P9WAM6</accession>
<dbReference type="GO" id="GO:0006409">
    <property type="term" value="P:tRNA export from nucleus"/>
    <property type="evidence" value="ECO:0007669"/>
    <property type="project" value="TreeGrafter"/>
</dbReference>
<feature type="compositionally biased region" description="Low complexity" evidence="2">
    <location>
        <begin position="606"/>
        <end position="616"/>
    </location>
</feature>
<dbReference type="SUPFAM" id="SSF56112">
    <property type="entry name" value="Protein kinase-like (PK-like)"/>
    <property type="match status" value="1"/>
</dbReference>
<dbReference type="Gene3D" id="1.25.10.10">
    <property type="entry name" value="Leucine-rich Repeat Variant"/>
    <property type="match status" value="1"/>
</dbReference>
<name>A0A4P9WAM6_9FUNG</name>
<dbReference type="PROSITE" id="PS50011">
    <property type="entry name" value="PROTEIN_KINASE_DOM"/>
    <property type="match status" value="1"/>
</dbReference>
<dbReference type="InterPro" id="IPR001245">
    <property type="entry name" value="Ser-Thr/Tyr_kinase_cat_dom"/>
</dbReference>
<dbReference type="AlphaFoldDB" id="A0A4P9WAM6"/>
<evidence type="ECO:0000313" key="5">
    <source>
        <dbReference type="Proteomes" id="UP000269721"/>
    </source>
</evidence>
<dbReference type="Pfam" id="PF07714">
    <property type="entry name" value="PK_Tyr_Ser-Thr"/>
    <property type="match status" value="1"/>
</dbReference>
<sequence length="658" mass="71901">QDDQTPVTVFIFDAVRDRDKLPLARNALKKSRTIRHPDMLRFIEGAETDSQIIIGTEPVEPLDVQLRDASDPNIISWGLYKIASAIKFLNGDCSMIHGNLRKSSIYTTKSGEWRLAGFELLSSIKEDNPTIVTYGGAFPNSSKYTPPEVAKGSWSAVRNNPPSAVDSWAFAVIIYEIFNGNFSRPDDLAGQRGSIPQELFSAYRSFLNPNPKARLDLARFSTEASQKRCYFDNDFIQANLFLEQMAIKDTHEKDQFLRKISGSLEAFPVDFCKYKILPELIKALEFGGAGAKALTPILKLANKLPQAEFDLSIVPIIVKLFASPDRAIRVTLCENMGHFIEHLDSRTVTDKIFPNMATGFNDSSAIIREHTLKSVLMIIPKLSEKIVNNDLLRYLAKLQQDEEPGIRTNTAICLGKIGKHLNESTRKKVLVPAFLRSLGDPFTPARNAGLLALAATAEFYEGADLANQVVPRLCPLLLDAEKIIRVQALKNIELFLKRLEKIGQGMPDSAATIPSPVRADSISSLGGSTGAGAGASTASGSGEGWAGWALSAVSNKIANTLVSSTAELIGERPPTEPPTPAVANRTDSGLKNLSADHNRFIITAPMPASAPSSSGWDDGEGNGWDEDETQLRVSIFASYPTSPTFLPLPYTPSIPRSR</sequence>
<dbReference type="OrthoDB" id="447103at2759"/>
<dbReference type="GO" id="GO:0005524">
    <property type="term" value="F:ATP binding"/>
    <property type="evidence" value="ECO:0007669"/>
    <property type="project" value="InterPro"/>
</dbReference>
<dbReference type="Proteomes" id="UP000269721">
    <property type="component" value="Unassembled WGS sequence"/>
</dbReference>
<feature type="region of interest" description="Disordered" evidence="2">
    <location>
        <begin position="606"/>
        <end position="625"/>
    </location>
</feature>
<gene>
    <name evidence="4" type="ORF">BDK51DRAFT_20874</name>
</gene>
<dbReference type="InterPro" id="IPR021133">
    <property type="entry name" value="HEAT_type_2"/>
</dbReference>
<dbReference type="PROSITE" id="PS50077">
    <property type="entry name" value="HEAT_REPEAT"/>
    <property type="match status" value="1"/>
</dbReference>
<dbReference type="GO" id="GO:0005737">
    <property type="term" value="C:cytoplasm"/>
    <property type="evidence" value="ECO:0007669"/>
    <property type="project" value="TreeGrafter"/>
</dbReference>
<feature type="non-terminal residue" evidence="4">
    <location>
        <position position="1"/>
    </location>
</feature>
<dbReference type="Gene3D" id="3.30.200.20">
    <property type="entry name" value="Phosphorylase Kinase, domain 1"/>
    <property type="match status" value="1"/>
</dbReference>
<evidence type="ECO:0000256" key="2">
    <source>
        <dbReference type="SAM" id="MobiDB-lite"/>
    </source>
</evidence>
<dbReference type="InterPro" id="IPR011009">
    <property type="entry name" value="Kinase-like_dom_sf"/>
</dbReference>
<reference evidence="5" key="1">
    <citation type="journal article" date="2018" name="Nat. Microbiol.">
        <title>Leveraging single-cell genomics to expand the fungal tree of life.</title>
        <authorList>
            <person name="Ahrendt S.R."/>
            <person name="Quandt C.A."/>
            <person name="Ciobanu D."/>
            <person name="Clum A."/>
            <person name="Salamov A."/>
            <person name="Andreopoulos B."/>
            <person name="Cheng J.F."/>
            <person name="Woyke T."/>
            <person name="Pelin A."/>
            <person name="Henrissat B."/>
            <person name="Reynolds N.K."/>
            <person name="Benny G.L."/>
            <person name="Smith M.E."/>
            <person name="James T.Y."/>
            <person name="Grigoriev I.V."/>
        </authorList>
    </citation>
    <scope>NUCLEOTIDE SEQUENCE [LARGE SCALE GENOMIC DNA]</scope>
</reference>
<dbReference type="InterPro" id="IPR016024">
    <property type="entry name" value="ARM-type_fold"/>
</dbReference>